<reference evidence="1 2" key="2">
    <citation type="submission" date="2018-11" db="EMBL/GenBank/DDBJ databases">
        <authorList>
            <consortium name="Pathogen Informatics"/>
        </authorList>
    </citation>
    <scope>NUCLEOTIDE SEQUENCE [LARGE SCALE GENOMIC DNA]</scope>
    <source>
        <strain evidence="1">Dakar</strain>
        <strain evidence="2">Dakar, Senegal</strain>
    </source>
</reference>
<accession>A0A183K0K7</accession>
<keyword evidence="2" id="KW-1185">Reference proteome</keyword>
<organism evidence="3">
    <name type="scientific">Schistosoma curassoni</name>
    <dbReference type="NCBI Taxonomy" id="6186"/>
    <lineage>
        <taxon>Eukaryota</taxon>
        <taxon>Metazoa</taxon>
        <taxon>Spiralia</taxon>
        <taxon>Lophotrochozoa</taxon>
        <taxon>Platyhelminthes</taxon>
        <taxon>Trematoda</taxon>
        <taxon>Digenea</taxon>
        <taxon>Strigeidida</taxon>
        <taxon>Schistosomatoidea</taxon>
        <taxon>Schistosomatidae</taxon>
        <taxon>Schistosoma</taxon>
    </lineage>
</organism>
<name>A0A183K0K7_9TREM</name>
<dbReference type="WBParaSite" id="SCUD_0000851801-mRNA-1">
    <property type="protein sequence ID" value="SCUD_0000851801-mRNA-1"/>
    <property type="gene ID" value="SCUD_0000851801"/>
</dbReference>
<dbReference type="EMBL" id="UZAK01032783">
    <property type="protein sequence ID" value="VDP31207.1"/>
    <property type="molecule type" value="Genomic_DNA"/>
</dbReference>
<protein>
    <submittedName>
        <fullName evidence="3">Reverse transcriptase domain-containing protein</fullName>
    </submittedName>
</protein>
<evidence type="ECO:0000313" key="2">
    <source>
        <dbReference type="Proteomes" id="UP000279833"/>
    </source>
</evidence>
<proteinExistence type="predicted"/>
<sequence length="102" mass="11427">MQWTALNQLEDLKFADGLALLLHTYEQMQMKKTSVVAAKGRSKILKHSTEKTSKITFDRETLEGVKPFTYLGSIIDEREGSGADVKTIIGKARAVFLQLKNV</sequence>
<gene>
    <name evidence="1" type="ORF">SCUD_LOCUS8518</name>
</gene>
<dbReference type="Proteomes" id="UP000279833">
    <property type="component" value="Unassembled WGS sequence"/>
</dbReference>
<evidence type="ECO:0000313" key="3">
    <source>
        <dbReference type="WBParaSite" id="SCUD_0000851801-mRNA-1"/>
    </source>
</evidence>
<reference evidence="3" key="1">
    <citation type="submission" date="2016-06" db="UniProtKB">
        <authorList>
            <consortium name="WormBaseParasite"/>
        </authorList>
    </citation>
    <scope>IDENTIFICATION</scope>
</reference>
<dbReference type="AlphaFoldDB" id="A0A183K0K7"/>
<evidence type="ECO:0000313" key="1">
    <source>
        <dbReference type="EMBL" id="VDP31207.1"/>
    </source>
</evidence>